<protein>
    <submittedName>
        <fullName evidence="1">Uncharacterized protein</fullName>
    </submittedName>
</protein>
<dbReference type="Proteomes" id="UP000016936">
    <property type="component" value="Unassembled WGS sequence"/>
</dbReference>
<reference evidence="2" key="2">
    <citation type="journal article" date="2013" name="PLoS Genet.">
        <title>Comparative genome structure, secondary metabolite, and effector coding capacity across Cochliobolus pathogens.</title>
        <authorList>
            <person name="Condon B.J."/>
            <person name="Leng Y."/>
            <person name="Wu D."/>
            <person name="Bushley K.E."/>
            <person name="Ohm R.A."/>
            <person name="Otillar R."/>
            <person name="Martin J."/>
            <person name="Schackwitz W."/>
            <person name="Grimwood J."/>
            <person name="MohdZainudin N."/>
            <person name="Xue C."/>
            <person name="Wang R."/>
            <person name="Manning V.A."/>
            <person name="Dhillon B."/>
            <person name="Tu Z.J."/>
            <person name="Steffenson B.J."/>
            <person name="Salamov A."/>
            <person name="Sun H."/>
            <person name="Lowry S."/>
            <person name="LaButti K."/>
            <person name="Han J."/>
            <person name="Copeland A."/>
            <person name="Lindquist E."/>
            <person name="Barry K."/>
            <person name="Schmutz J."/>
            <person name="Baker S.E."/>
            <person name="Ciuffetti L.M."/>
            <person name="Grigoriev I.V."/>
            <person name="Zhong S."/>
            <person name="Turgeon B.G."/>
        </authorList>
    </citation>
    <scope>NUCLEOTIDE SEQUENCE [LARGE SCALE GENOMIC DNA]</scope>
    <source>
        <strain evidence="2">C5 / ATCC 48332 / race O</strain>
    </source>
</reference>
<accession>M2TIX8</accession>
<proteinExistence type="predicted"/>
<keyword evidence="2" id="KW-1185">Reference proteome</keyword>
<dbReference type="AlphaFoldDB" id="M2TIX8"/>
<reference evidence="1 2" key="1">
    <citation type="journal article" date="2012" name="PLoS Pathog.">
        <title>Diverse lifestyles and strategies of plant pathogenesis encoded in the genomes of eighteen Dothideomycetes fungi.</title>
        <authorList>
            <person name="Ohm R.A."/>
            <person name="Feau N."/>
            <person name="Henrissat B."/>
            <person name="Schoch C.L."/>
            <person name="Horwitz B.A."/>
            <person name="Barry K.W."/>
            <person name="Condon B.J."/>
            <person name="Copeland A.C."/>
            <person name="Dhillon B."/>
            <person name="Glaser F."/>
            <person name="Hesse C.N."/>
            <person name="Kosti I."/>
            <person name="LaButti K."/>
            <person name="Lindquist E.A."/>
            <person name="Lucas S."/>
            <person name="Salamov A.A."/>
            <person name="Bradshaw R.E."/>
            <person name="Ciuffetti L."/>
            <person name="Hamelin R.C."/>
            <person name="Kema G.H.J."/>
            <person name="Lawrence C."/>
            <person name="Scott J.A."/>
            <person name="Spatafora J.W."/>
            <person name="Turgeon B.G."/>
            <person name="de Wit P.J.G.M."/>
            <person name="Zhong S."/>
            <person name="Goodwin S.B."/>
            <person name="Grigoriev I.V."/>
        </authorList>
    </citation>
    <scope>NUCLEOTIDE SEQUENCE [LARGE SCALE GENOMIC DNA]</scope>
    <source>
        <strain evidence="2">C5 / ATCC 48332 / race O</strain>
    </source>
</reference>
<gene>
    <name evidence="1" type="ORF">COCHEDRAFT_1024096</name>
</gene>
<name>M2TIX8_COCH5</name>
<dbReference type="EMBL" id="KB445585">
    <property type="protein sequence ID" value="EMD86464.1"/>
    <property type="molecule type" value="Genomic_DNA"/>
</dbReference>
<evidence type="ECO:0000313" key="2">
    <source>
        <dbReference type="Proteomes" id="UP000016936"/>
    </source>
</evidence>
<dbReference type="HOGENOM" id="CLU_2621848_0_0_1"/>
<sequence>MSSFRDKYRTVEPTATETLTIEHGVNGCSCSRTESVGMLQVMPEQFCTYTRPYRVQNPKFNPEPGVNISKCLVDLLQW</sequence>
<organism evidence="1 2">
    <name type="scientific">Cochliobolus heterostrophus (strain C5 / ATCC 48332 / race O)</name>
    <name type="common">Southern corn leaf blight fungus</name>
    <name type="synonym">Bipolaris maydis</name>
    <dbReference type="NCBI Taxonomy" id="701091"/>
    <lineage>
        <taxon>Eukaryota</taxon>
        <taxon>Fungi</taxon>
        <taxon>Dikarya</taxon>
        <taxon>Ascomycota</taxon>
        <taxon>Pezizomycotina</taxon>
        <taxon>Dothideomycetes</taxon>
        <taxon>Pleosporomycetidae</taxon>
        <taxon>Pleosporales</taxon>
        <taxon>Pleosporineae</taxon>
        <taxon>Pleosporaceae</taxon>
        <taxon>Bipolaris</taxon>
    </lineage>
</organism>
<evidence type="ECO:0000313" key="1">
    <source>
        <dbReference type="EMBL" id="EMD86464.1"/>
    </source>
</evidence>